<dbReference type="EMBL" id="BMMV01000032">
    <property type="protein sequence ID" value="GGK26059.1"/>
    <property type="molecule type" value="Genomic_DNA"/>
</dbReference>
<dbReference type="PROSITE" id="PS51371">
    <property type="entry name" value="CBS"/>
    <property type="match status" value="2"/>
</dbReference>
<evidence type="ECO:0000256" key="9">
    <source>
        <dbReference type="PROSITE-ProRule" id="PRU00703"/>
    </source>
</evidence>
<accession>A0ABQ2EUW6</accession>
<protein>
    <submittedName>
        <fullName evidence="15">Membrane protein</fullName>
    </submittedName>
</protein>
<dbReference type="Pfam" id="PF03471">
    <property type="entry name" value="CorC_HlyC"/>
    <property type="match status" value="1"/>
</dbReference>
<dbReference type="CDD" id="cd04590">
    <property type="entry name" value="CBS_pair_CorC_HlyC_assoc"/>
    <property type="match status" value="1"/>
</dbReference>
<dbReference type="InterPro" id="IPR051676">
    <property type="entry name" value="UPF0053_domain"/>
</dbReference>
<feature type="domain" description="CNNM transmembrane" evidence="14">
    <location>
        <begin position="1"/>
        <end position="202"/>
    </location>
</feature>
<evidence type="ECO:0000256" key="7">
    <source>
        <dbReference type="ARBA" id="ARBA00023122"/>
    </source>
</evidence>
<dbReference type="SMART" id="SM01091">
    <property type="entry name" value="CorC_HlyC"/>
    <property type="match status" value="1"/>
</dbReference>
<feature type="domain" description="CBS" evidence="13">
    <location>
        <begin position="286"/>
        <end position="342"/>
    </location>
</feature>
<feature type="chain" id="PRO_5046927854" evidence="12">
    <location>
        <begin position="23"/>
        <end position="449"/>
    </location>
</feature>
<gene>
    <name evidence="15" type="ORF">GCM10011583_67570</name>
</gene>
<comment type="similarity">
    <text evidence="2">Belongs to the UPF0053 family.</text>
</comment>
<evidence type="ECO:0000256" key="6">
    <source>
        <dbReference type="ARBA" id="ARBA00022989"/>
    </source>
</evidence>
<dbReference type="InterPro" id="IPR046342">
    <property type="entry name" value="CBS_dom_sf"/>
</dbReference>
<dbReference type="Pfam" id="PF01595">
    <property type="entry name" value="CNNM"/>
    <property type="match status" value="1"/>
</dbReference>
<comment type="caution">
    <text evidence="15">The sequence shown here is derived from an EMBL/GenBank/DDBJ whole genome shotgun (WGS) entry which is preliminary data.</text>
</comment>
<keyword evidence="6 10" id="KW-1133">Transmembrane helix</keyword>
<keyword evidence="3" id="KW-1003">Cell membrane</keyword>
<evidence type="ECO:0000256" key="12">
    <source>
        <dbReference type="SAM" id="SignalP"/>
    </source>
</evidence>
<dbReference type="Gene3D" id="3.10.580.10">
    <property type="entry name" value="CBS-domain"/>
    <property type="match status" value="1"/>
</dbReference>
<keyword evidence="7 9" id="KW-0129">CBS domain</keyword>
<evidence type="ECO:0000313" key="15">
    <source>
        <dbReference type="EMBL" id="GGK26059.1"/>
    </source>
</evidence>
<feature type="transmembrane region" description="Helical" evidence="11">
    <location>
        <begin position="58"/>
        <end position="78"/>
    </location>
</feature>
<comment type="subcellular location">
    <subcellularLocation>
        <location evidence="1">Cell membrane</location>
        <topology evidence="1">Multi-pass membrane protein</topology>
    </subcellularLocation>
</comment>
<dbReference type="Proteomes" id="UP000660265">
    <property type="component" value="Unassembled WGS sequence"/>
</dbReference>
<dbReference type="InterPro" id="IPR002550">
    <property type="entry name" value="CNNM"/>
</dbReference>
<dbReference type="InterPro" id="IPR036318">
    <property type="entry name" value="FAD-bd_PCMH-like_sf"/>
</dbReference>
<evidence type="ECO:0000259" key="14">
    <source>
        <dbReference type="PROSITE" id="PS51846"/>
    </source>
</evidence>
<name>A0ABQ2EUW6_9ACTN</name>
<feature type="transmembrane region" description="Helical" evidence="11">
    <location>
        <begin position="99"/>
        <end position="120"/>
    </location>
</feature>
<dbReference type="Pfam" id="PF00571">
    <property type="entry name" value="CBS"/>
    <property type="match status" value="2"/>
</dbReference>
<dbReference type="RefSeq" id="WP_189111400.1">
    <property type="nucleotide sequence ID" value="NZ_BMMV01000032.1"/>
</dbReference>
<keyword evidence="5" id="KW-0677">Repeat</keyword>
<dbReference type="InterPro" id="IPR005170">
    <property type="entry name" value="Transptr-assoc_dom"/>
</dbReference>
<feature type="domain" description="CBS" evidence="13">
    <location>
        <begin position="221"/>
        <end position="281"/>
    </location>
</feature>
<dbReference type="SUPFAM" id="SSF54631">
    <property type="entry name" value="CBS-domain pair"/>
    <property type="match status" value="1"/>
</dbReference>
<keyword evidence="12" id="KW-0732">Signal</keyword>
<dbReference type="PANTHER" id="PTHR43099">
    <property type="entry name" value="UPF0053 PROTEIN YRKA"/>
    <property type="match status" value="1"/>
</dbReference>
<dbReference type="PROSITE" id="PS51846">
    <property type="entry name" value="CNNM"/>
    <property type="match status" value="1"/>
</dbReference>
<proteinExistence type="inferred from homology"/>
<dbReference type="SUPFAM" id="SSF56176">
    <property type="entry name" value="FAD-binding/transporter-associated domain-like"/>
    <property type="match status" value="1"/>
</dbReference>
<dbReference type="InterPro" id="IPR000644">
    <property type="entry name" value="CBS_dom"/>
</dbReference>
<evidence type="ECO:0000256" key="10">
    <source>
        <dbReference type="PROSITE-ProRule" id="PRU01193"/>
    </source>
</evidence>
<organism evidence="15 16">
    <name type="scientific">Streptomyces camponoticapitis</name>
    <dbReference type="NCBI Taxonomy" id="1616125"/>
    <lineage>
        <taxon>Bacteria</taxon>
        <taxon>Bacillati</taxon>
        <taxon>Actinomycetota</taxon>
        <taxon>Actinomycetes</taxon>
        <taxon>Kitasatosporales</taxon>
        <taxon>Streptomycetaceae</taxon>
        <taxon>Streptomyces</taxon>
    </lineage>
</organism>
<keyword evidence="8 10" id="KW-0472">Membrane</keyword>
<keyword evidence="16" id="KW-1185">Reference proteome</keyword>
<evidence type="ECO:0000256" key="4">
    <source>
        <dbReference type="ARBA" id="ARBA00022692"/>
    </source>
</evidence>
<evidence type="ECO:0000256" key="2">
    <source>
        <dbReference type="ARBA" id="ARBA00006337"/>
    </source>
</evidence>
<reference evidence="16" key="1">
    <citation type="journal article" date="2019" name="Int. J. Syst. Evol. Microbiol.">
        <title>The Global Catalogue of Microorganisms (GCM) 10K type strain sequencing project: providing services to taxonomists for standard genome sequencing and annotation.</title>
        <authorList>
            <consortium name="The Broad Institute Genomics Platform"/>
            <consortium name="The Broad Institute Genome Sequencing Center for Infectious Disease"/>
            <person name="Wu L."/>
            <person name="Ma J."/>
        </authorList>
    </citation>
    <scope>NUCLEOTIDE SEQUENCE [LARGE SCALE GENOMIC DNA]</scope>
    <source>
        <strain evidence="16">CGMCC 4.7275</strain>
    </source>
</reference>
<evidence type="ECO:0000256" key="8">
    <source>
        <dbReference type="ARBA" id="ARBA00023136"/>
    </source>
</evidence>
<evidence type="ECO:0000256" key="3">
    <source>
        <dbReference type="ARBA" id="ARBA00022475"/>
    </source>
</evidence>
<evidence type="ECO:0000256" key="11">
    <source>
        <dbReference type="SAM" id="Phobius"/>
    </source>
</evidence>
<feature type="signal peptide" evidence="12">
    <location>
        <begin position="1"/>
        <end position="22"/>
    </location>
</feature>
<dbReference type="Gene3D" id="3.30.465.10">
    <property type="match status" value="1"/>
</dbReference>
<evidence type="ECO:0000256" key="1">
    <source>
        <dbReference type="ARBA" id="ARBA00004651"/>
    </source>
</evidence>
<keyword evidence="4 10" id="KW-0812">Transmembrane</keyword>
<dbReference type="InterPro" id="IPR044751">
    <property type="entry name" value="Ion_transp-like_CBS"/>
</dbReference>
<sequence length="449" mass="48105">MTEVLLLLVAVLLALACGAFVAAEFSLTTVERSELEQAVEDGERGAASALKAVRSLTFQLSGAQLGITVTNLVVGMLAEPSVAKLIRGPVKAIGFSSSVASSLALVIGTALSTVVLMVVGELVPKNWAISSPLAVVKVVATPQRFFTAAFRPFIGHLNNTANRLVRLLGLEPTEELASARSPKELVALARHSAKEGALEADTAELFVRTLNLAELTAENVMTPRVQVTALDVLATAEDVANATRATGLSRFPVYRDSLDTVVGVAHIKDVLRIPAERRLRTRVSEVLREPLLVPESLTVDRLLDRLYGNRTMAVVIDEYGGTAGVVTLEDIVEEVVGEVRDEHDPHETSDLVRAGEDADGRDLWSADGAARFDQLWDIGLRVPEGPYETLAGLVATELGRIPVEGDRVELGGWRIDVVDASGRRAARVLLHAPLPRPDDEEDHGRGAGR</sequence>
<evidence type="ECO:0000256" key="5">
    <source>
        <dbReference type="ARBA" id="ARBA00022737"/>
    </source>
</evidence>
<evidence type="ECO:0000313" key="16">
    <source>
        <dbReference type="Proteomes" id="UP000660265"/>
    </source>
</evidence>
<dbReference type="PANTHER" id="PTHR43099:SF6">
    <property type="entry name" value="UPF0053 PROTEIN RV1842C"/>
    <property type="match status" value="1"/>
</dbReference>
<dbReference type="InterPro" id="IPR016169">
    <property type="entry name" value="FAD-bd_PCMH_sub2"/>
</dbReference>
<evidence type="ECO:0000259" key="13">
    <source>
        <dbReference type="PROSITE" id="PS51371"/>
    </source>
</evidence>